<accession>A0A495VL44</accession>
<dbReference type="GO" id="GO:0004553">
    <property type="term" value="F:hydrolase activity, hydrolyzing O-glycosyl compounds"/>
    <property type="evidence" value="ECO:0007669"/>
    <property type="project" value="InterPro"/>
</dbReference>
<keyword evidence="5" id="KW-1185">Reference proteome</keyword>
<dbReference type="RefSeq" id="WP_122329742.1">
    <property type="nucleotide sequence ID" value="NZ_RBXN01000008.1"/>
</dbReference>
<dbReference type="SUPFAM" id="SSF49899">
    <property type="entry name" value="Concanavalin A-like lectins/glucanases"/>
    <property type="match status" value="2"/>
</dbReference>
<feature type="signal peptide" evidence="1">
    <location>
        <begin position="1"/>
        <end position="20"/>
    </location>
</feature>
<comment type="caution">
    <text evidence="4">The sequence shown here is derived from an EMBL/GenBank/DDBJ whole genome shotgun (WGS) entry which is preliminary data.</text>
</comment>
<sequence>MRRMSLFVCLCFLLPIYAWSVSDNKAKQIADINFEDGTASDNLGNVIAETLNGASVISDDIRQGKVLSFDADLKGCLQLKGDILSDEMTISFFGKREDIDPNANWRMFLALYADDGSNIYLTPKTSWGDDSYIVIDNKPYSTYRSIAGEPLENNQWYHFALVFKGIQVKYYVNGKLSGELETLLNLSDFNISKIFLGCNPETSYSMSGRIDNIKIYHTALAVNQIAALAEDKELPEPSVSEDGEIAYARFSFETGLEDDMKNIESSSLNVERTKNNVRGYVADIKSDSRMSLQIGDLMKEELSFSFVYFKDLFKEEDVGKVLVRFQGQNNDEALLLVSQITSGQAVFEFKIREDGIVRTTGKMATVPLYSGKWNSISLVQVFSAGGSPYYRIYLNGALGKQIAGYTNKENPFSQIDFGCGENTCTGLFDEITLEKSSLTSDEIRDWDAEFCDFSEFTVCVDQKKQTIRNFGASDGWSTQFIGKYFPENKKEHLAELLFSCDTLSNGTPKGIGLSAWRFNIGAGTSEQGAASRISDETRRTECFLNPDMTTYDWTKQAGQQWFLEKAVKTYNVPDIIGWQNSPPVYYTVRGLGFREYGDAKSTILKREHFNDFGKFLADVVSHFKEQGINFKYISPLNEPQWEWNATSDGGVVSQEGTPWTNQEVSDVVKAIDAEFVKRGIDTKLFITEAGSINYLLKESTGDYANQLYNFWDDRSDLKIKDLPSVSSYVSSHSYWTDASATDIVEKRNALRDQIEETDPELEYWQTEYSLLGNGYKAIHSGGSSRTLSPMECGISLARIIHNDLVEADCSGWQWWTTFEKDASSGNEERFALIRYILNNQQTDGVYRPTKLLYALGNFSRFIRPGMKRVDVMRLDGLSAADAIANQMVSAYIDEINQELVIVVINASTQSRSIRMNISGLSNNMGITHFTPYITTNNLNDALRRGSDIAVTENYTMPATSIVTFVGKIKDLSDTGIIESVSDSRITVYPNPAKDQVTIRSEVPVNKISLIDLNGKIIYSSNPDSEIAVLPLNGLYKGVYVLKLNTGEETEIQKLIVK</sequence>
<dbReference type="SUPFAM" id="SSF51011">
    <property type="entry name" value="Glycosyl hydrolase domain"/>
    <property type="match status" value="1"/>
</dbReference>
<evidence type="ECO:0000259" key="3">
    <source>
        <dbReference type="Pfam" id="PF18962"/>
    </source>
</evidence>
<gene>
    <name evidence="4" type="ORF">BC742_2201</name>
</gene>
<dbReference type="AlphaFoldDB" id="A0A495VL44"/>
<dbReference type="GeneID" id="92928038"/>
<dbReference type="Gene3D" id="2.60.120.200">
    <property type="match status" value="1"/>
</dbReference>
<dbReference type="PANTHER" id="PTHR42767">
    <property type="entry name" value="ENDO-BETA-1,6-GALACTANASE"/>
    <property type="match status" value="1"/>
</dbReference>
<dbReference type="InterPro" id="IPR013780">
    <property type="entry name" value="Glyco_hydro_b"/>
</dbReference>
<dbReference type="InterPro" id="IPR039743">
    <property type="entry name" value="6GAL/EXGAL"/>
</dbReference>
<dbReference type="Pfam" id="PF13385">
    <property type="entry name" value="Laminin_G_3"/>
    <property type="match status" value="1"/>
</dbReference>
<dbReference type="GO" id="GO:0005975">
    <property type="term" value="P:carbohydrate metabolic process"/>
    <property type="evidence" value="ECO:0007669"/>
    <property type="project" value="UniProtKB-ARBA"/>
</dbReference>
<dbReference type="OrthoDB" id="1014732at2"/>
<feature type="domain" description="Endo-beta-1,6-galactanase-like" evidence="2">
    <location>
        <begin position="460"/>
        <end position="818"/>
    </location>
</feature>
<dbReference type="SUPFAM" id="SSF51445">
    <property type="entry name" value="(Trans)glycosidases"/>
    <property type="match status" value="1"/>
</dbReference>
<evidence type="ECO:0000256" key="1">
    <source>
        <dbReference type="SAM" id="SignalP"/>
    </source>
</evidence>
<dbReference type="InterPro" id="IPR013320">
    <property type="entry name" value="ConA-like_dom_sf"/>
</dbReference>
<name>A0A495VL44_9BACT</name>
<dbReference type="EMBL" id="RBXN01000008">
    <property type="protein sequence ID" value="RKT50101.1"/>
    <property type="molecule type" value="Genomic_DNA"/>
</dbReference>
<evidence type="ECO:0000313" key="5">
    <source>
        <dbReference type="Proteomes" id="UP000269493"/>
    </source>
</evidence>
<dbReference type="Pfam" id="PF14587">
    <property type="entry name" value="Glyco_hydr_30_2"/>
    <property type="match status" value="1"/>
</dbReference>
<keyword evidence="1" id="KW-0732">Signal</keyword>
<feature type="chain" id="PRO_5019815969" evidence="1">
    <location>
        <begin position="21"/>
        <end position="1057"/>
    </location>
</feature>
<organism evidence="4 5">
    <name type="scientific">Coprobacter fastidiosus NSB1 = JCM 33896</name>
    <dbReference type="NCBI Taxonomy" id="1349822"/>
    <lineage>
        <taxon>Bacteria</taxon>
        <taxon>Pseudomonadati</taxon>
        <taxon>Bacteroidota</taxon>
        <taxon>Bacteroidia</taxon>
        <taxon>Bacteroidales</taxon>
        <taxon>Barnesiellaceae</taxon>
        <taxon>Coprobacter</taxon>
    </lineage>
</organism>
<protein>
    <submittedName>
        <fullName evidence="4">Putative secreted protein (Por secretion system target)</fullName>
    </submittedName>
</protein>
<dbReference type="Gene3D" id="3.20.20.80">
    <property type="entry name" value="Glycosidases"/>
    <property type="match status" value="1"/>
</dbReference>
<dbReference type="InterPro" id="IPR017853">
    <property type="entry name" value="GH"/>
</dbReference>
<dbReference type="Pfam" id="PF18962">
    <property type="entry name" value="Por_Secre_tail"/>
    <property type="match status" value="1"/>
</dbReference>
<dbReference type="InterPro" id="IPR039514">
    <property type="entry name" value="6GAL-like"/>
</dbReference>
<proteinExistence type="predicted"/>
<reference evidence="4 5" key="1">
    <citation type="submission" date="2018-10" db="EMBL/GenBank/DDBJ databases">
        <title>Genomic Encyclopedia of Archaeal and Bacterial Type Strains, Phase II (KMG-II): from individual species to whole genera.</title>
        <authorList>
            <person name="Goeker M."/>
        </authorList>
    </citation>
    <scope>NUCLEOTIDE SEQUENCE [LARGE SCALE GENOMIC DNA]</scope>
    <source>
        <strain evidence="4 5">NSB1</strain>
    </source>
</reference>
<evidence type="ECO:0000259" key="2">
    <source>
        <dbReference type="Pfam" id="PF14587"/>
    </source>
</evidence>
<dbReference type="PANTHER" id="PTHR42767:SF1">
    <property type="entry name" value="ENDO-BETA-1,6-GALACTANASE-LIKE DOMAIN-CONTAINING PROTEIN"/>
    <property type="match status" value="1"/>
</dbReference>
<dbReference type="InterPro" id="IPR026444">
    <property type="entry name" value="Secre_tail"/>
</dbReference>
<dbReference type="NCBIfam" id="TIGR04183">
    <property type="entry name" value="Por_Secre_tail"/>
    <property type="match status" value="1"/>
</dbReference>
<feature type="domain" description="Secretion system C-terminal sorting" evidence="3">
    <location>
        <begin position="987"/>
        <end position="1056"/>
    </location>
</feature>
<dbReference type="Proteomes" id="UP000269493">
    <property type="component" value="Unassembled WGS sequence"/>
</dbReference>
<evidence type="ECO:0000313" key="4">
    <source>
        <dbReference type="EMBL" id="RKT50101.1"/>
    </source>
</evidence>
<dbReference type="Gene3D" id="2.60.40.1180">
    <property type="entry name" value="Golgi alpha-mannosidase II"/>
    <property type="match status" value="1"/>
</dbReference>